<evidence type="ECO:0000259" key="7">
    <source>
        <dbReference type="Pfam" id="PF07731"/>
    </source>
</evidence>
<keyword evidence="3" id="KW-0560">Oxidoreductase</keyword>
<dbReference type="AlphaFoldDB" id="A0A9X2GP07"/>
<feature type="chain" id="PRO_5040987311" evidence="5">
    <location>
        <begin position="21"/>
        <end position="497"/>
    </location>
</feature>
<dbReference type="GO" id="GO:0005507">
    <property type="term" value="F:copper ion binding"/>
    <property type="evidence" value="ECO:0007669"/>
    <property type="project" value="InterPro"/>
</dbReference>
<feature type="domain" description="Plastocyanin-like" evidence="7">
    <location>
        <begin position="381"/>
        <end position="495"/>
    </location>
</feature>
<accession>A0A9X2GP07</accession>
<evidence type="ECO:0000259" key="8">
    <source>
        <dbReference type="Pfam" id="PF07732"/>
    </source>
</evidence>
<dbReference type="Pfam" id="PF07732">
    <property type="entry name" value="Cu-oxidase_3"/>
    <property type="match status" value="1"/>
</dbReference>
<dbReference type="PROSITE" id="PS00080">
    <property type="entry name" value="MULTICOPPER_OXIDASE2"/>
    <property type="match status" value="1"/>
</dbReference>
<dbReference type="CDD" id="cd13890">
    <property type="entry name" value="CuRO_3_CueO_FtsP"/>
    <property type="match status" value="1"/>
</dbReference>
<comment type="similarity">
    <text evidence="1">Belongs to the multicopper oxidase family.</text>
</comment>
<organism evidence="9 10">
    <name type="scientific">Nonomuraea thailandensis</name>
    <dbReference type="NCBI Taxonomy" id="1188745"/>
    <lineage>
        <taxon>Bacteria</taxon>
        <taxon>Bacillati</taxon>
        <taxon>Actinomycetota</taxon>
        <taxon>Actinomycetes</taxon>
        <taxon>Streptosporangiales</taxon>
        <taxon>Streptosporangiaceae</taxon>
        <taxon>Nonomuraea</taxon>
    </lineage>
</organism>
<dbReference type="Pfam" id="PF07731">
    <property type="entry name" value="Cu-oxidase_2"/>
    <property type="match status" value="1"/>
</dbReference>
<dbReference type="InterPro" id="IPR011707">
    <property type="entry name" value="Cu-oxidase-like_N"/>
</dbReference>
<keyword evidence="10" id="KW-1185">Reference proteome</keyword>
<dbReference type="RefSeq" id="WP_253744928.1">
    <property type="nucleotide sequence ID" value="NZ_BAABKA010000026.1"/>
</dbReference>
<comment type="caution">
    <text evidence="9">The sequence shown here is derived from an EMBL/GenBank/DDBJ whole genome shotgun (WGS) entry which is preliminary data.</text>
</comment>
<evidence type="ECO:0000313" key="10">
    <source>
        <dbReference type="Proteomes" id="UP001139648"/>
    </source>
</evidence>
<keyword evidence="5" id="KW-0732">Signal</keyword>
<evidence type="ECO:0000256" key="5">
    <source>
        <dbReference type="SAM" id="SignalP"/>
    </source>
</evidence>
<gene>
    <name evidence="9" type="ORF">HD597_004843</name>
</gene>
<dbReference type="PANTHER" id="PTHR48267:SF1">
    <property type="entry name" value="BILIRUBIN OXIDASE"/>
    <property type="match status" value="1"/>
</dbReference>
<dbReference type="Gene3D" id="2.60.40.420">
    <property type="entry name" value="Cupredoxins - blue copper proteins"/>
    <property type="match status" value="3"/>
</dbReference>
<dbReference type="InterPro" id="IPR001117">
    <property type="entry name" value="Cu-oxidase_2nd"/>
</dbReference>
<dbReference type="SUPFAM" id="SSF49503">
    <property type="entry name" value="Cupredoxins"/>
    <property type="match status" value="3"/>
</dbReference>
<dbReference type="Proteomes" id="UP001139648">
    <property type="component" value="Unassembled WGS sequence"/>
</dbReference>
<dbReference type="InterPro" id="IPR008972">
    <property type="entry name" value="Cupredoxin"/>
</dbReference>
<dbReference type="Pfam" id="PF00394">
    <property type="entry name" value="Cu-oxidase"/>
    <property type="match status" value="1"/>
</dbReference>
<sequence>MLSRRRLLVLGGLTGGVALAPFVQSGDTRNAQPQHGPMHGRMHGAAHDHAGRVPAVRSGPAVTPFSVRMPVPATRIPSVQTADTDIYRMSVQPATAQILPGLSTPVLTYGGAFCGPTIRARRNRRTLITFDNKLGHETNVHLHGGRVAAVHDGYPTEVIAPGSGRAYLYPNAQPGATLWYHDHAHHLEAENVYRGLHGFYLIDDEDERRLGLPSGGYDVPIMLRDALFDDAGNLVFDPADPYNRPTLLANGKPQPYFEVAARKYRLRLLNGSTHRVFELTLDGARMTQIATDAGLLPAPVPVDRLVLSSGERADIVVDFGQAPLGGHVTLNDVAGPVLRFDVVRRAADRSRVPAQLRPMSPMPTAVQDRKLVLSLDPVNIRALINDRVFDPARVDMQVRRGTTEIWEVTNSDTNVGGSGFGVPHNFHTHLSHFLLLSRDGKPPLPGEGGWKDTVLIQPGETVRLQVDIGSHLGRYVYHCHMLEHSALGMMGQMEIVN</sequence>
<name>A0A9X2GP07_9ACTN</name>
<dbReference type="InterPro" id="IPR011706">
    <property type="entry name" value="Cu-oxidase_C"/>
</dbReference>
<evidence type="ECO:0000256" key="3">
    <source>
        <dbReference type="ARBA" id="ARBA00023002"/>
    </source>
</evidence>
<protein>
    <submittedName>
        <fullName evidence="9">FtsP/CotA-like multicopper oxidase with cupredoxin domain</fullName>
    </submittedName>
</protein>
<dbReference type="InterPro" id="IPR045087">
    <property type="entry name" value="Cu-oxidase_fam"/>
</dbReference>
<dbReference type="InterPro" id="IPR002355">
    <property type="entry name" value="Cu_oxidase_Cu_BS"/>
</dbReference>
<evidence type="ECO:0000259" key="6">
    <source>
        <dbReference type="Pfam" id="PF00394"/>
    </source>
</evidence>
<evidence type="ECO:0000256" key="1">
    <source>
        <dbReference type="ARBA" id="ARBA00010609"/>
    </source>
</evidence>
<feature type="signal peptide" evidence="5">
    <location>
        <begin position="1"/>
        <end position="20"/>
    </location>
</feature>
<dbReference type="PANTHER" id="PTHR48267">
    <property type="entry name" value="CUPREDOXIN SUPERFAMILY PROTEIN"/>
    <property type="match status" value="1"/>
</dbReference>
<feature type="domain" description="Plastocyanin-like" evidence="8">
    <location>
        <begin position="91"/>
        <end position="206"/>
    </location>
</feature>
<dbReference type="EMBL" id="JAMZEB010000002">
    <property type="protein sequence ID" value="MCP2357823.1"/>
    <property type="molecule type" value="Genomic_DNA"/>
</dbReference>
<evidence type="ECO:0000256" key="2">
    <source>
        <dbReference type="ARBA" id="ARBA00022723"/>
    </source>
</evidence>
<dbReference type="GO" id="GO:0016491">
    <property type="term" value="F:oxidoreductase activity"/>
    <property type="evidence" value="ECO:0007669"/>
    <property type="project" value="UniProtKB-KW"/>
</dbReference>
<evidence type="ECO:0000256" key="4">
    <source>
        <dbReference type="SAM" id="MobiDB-lite"/>
    </source>
</evidence>
<feature type="region of interest" description="Disordered" evidence="4">
    <location>
        <begin position="24"/>
        <end position="45"/>
    </location>
</feature>
<proteinExistence type="inferred from homology"/>
<feature type="domain" description="Plastocyanin-like" evidence="6">
    <location>
        <begin position="261"/>
        <end position="322"/>
    </location>
</feature>
<evidence type="ECO:0000313" key="9">
    <source>
        <dbReference type="EMBL" id="MCP2357823.1"/>
    </source>
</evidence>
<reference evidence="9" key="1">
    <citation type="submission" date="2022-06" db="EMBL/GenBank/DDBJ databases">
        <title>Sequencing the genomes of 1000 actinobacteria strains.</title>
        <authorList>
            <person name="Klenk H.-P."/>
        </authorList>
    </citation>
    <scope>NUCLEOTIDE SEQUENCE</scope>
    <source>
        <strain evidence="9">DSM 46694</strain>
    </source>
</reference>
<keyword evidence="2" id="KW-0479">Metal-binding</keyword>